<dbReference type="HOGENOM" id="CLU_092145_0_0_1"/>
<dbReference type="EMBL" id="KN822006">
    <property type="protein sequence ID" value="KIM69386.1"/>
    <property type="molecule type" value="Genomic_DNA"/>
</dbReference>
<reference evidence="3" key="2">
    <citation type="submission" date="2015-01" db="EMBL/GenBank/DDBJ databases">
        <title>Evolutionary Origins and Diversification of the Mycorrhizal Mutualists.</title>
        <authorList>
            <consortium name="DOE Joint Genome Institute"/>
            <consortium name="Mycorrhizal Genomics Consortium"/>
            <person name="Kohler A."/>
            <person name="Kuo A."/>
            <person name="Nagy L.G."/>
            <person name="Floudas D."/>
            <person name="Copeland A."/>
            <person name="Barry K.W."/>
            <person name="Cichocki N."/>
            <person name="Veneault-Fourrey C."/>
            <person name="LaButti K."/>
            <person name="Lindquist E.A."/>
            <person name="Lipzen A."/>
            <person name="Lundell T."/>
            <person name="Morin E."/>
            <person name="Murat C."/>
            <person name="Riley R."/>
            <person name="Ohm R."/>
            <person name="Sun H."/>
            <person name="Tunlid A."/>
            <person name="Henrissat B."/>
            <person name="Grigoriev I.V."/>
            <person name="Hibbett D.S."/>
            <person name="Martin F."/>
        </authorList>
    </citation>
    <scope>NUCLEOTIDE SEQUENCE [LARGE SCALE GENOMIC DNA]</scope>
    <source>
        <strain evidence="3">Foug A</strain>
    </source>
</reference>
<keyword evidence="1" id="KW-0472">Membrane</keyword>
<gene>
    <name evidence="2" type="ORF">SCLCIDRAFT_1207792</name>
</gene>
<feature type="transmembrane region" description="Helical" evidence="1">
    <location>
        <begin position="20"/>
        <end position="37"/>
    </location>
</feature>
<name>A0A0C3ENE3_9AGAM</name>
<evidence type="ECO:0000256" key="1">
    <source>
        <dbReference type="SAM" id="Phobius"/>
    </source>
</evidence>
<feature type="transmembrane region" description="Helical" evidence="1">
    <location>
        <begin position="205"/>
        <end position="227"/>
    </location>
</feature>
<feature type="transmembrane region" description="Helical" evidence="1">
    <location>
        <begin position="239"/>
        <end position="261"/>
    </location>
</feature>
<dbReference type="OrthoDB" id="5389493at2759"/>
<dbReference type="Proteomes" id="UP000053989">
    <property type="component" value="Unassembled WGS sequence"/>
</dbReference>
<proteinExistence type="predicted"/>
<feature type="transmembrane region" description="Helical" evidence="1">
    <location>
        <begin position="80"/>
        <end position="100"/>
    </location>
</feature>
<protein>
    <recommendedName>
        <fullName evidence="4">RTA1 like protein</fullName>
    </recommendedName>
</protein>
<dbReference type="STRING" id="1036808.A0A0C3ENE3"/>
<dbReference type="AlphaFoldDB" id="A0A0C3ENE3"/>
<reference evidence="2 3" key="1">
    <citation type="submission" date="2014-04" db="EMBL/GenBank/DDBJ databases">
        <authorList>
            <consortium name="DOE Joint Genome Institute"/>
            <person name="Kuo A."/>
            <person name="Kohler A."/>
            <person name="Nagy L.G."/>
            <person name="Floudas D."/>
            <person name="Copeland A."/>
            <person name="Barry K.W."/>
            <person name="Cichocki N."/>
            <person name="Veneault-Fourrey C."/>
            <person name="LaButti K."/>
            <person name="Lindquist E.A."/>
            <person name="Lipzen A."/>
            <person name="Lundell T."/>
            <person name="Morin E."/>
            <person name="Murat C."/>
            <person name="Sun H."/>
            <person name="Tunlid A."/>
            <person name="Henrissat B."/>
            <person name="Grigoriev I.V."/>
            <person name="Hibbett D.S."/>
            <person name="Martin F."/>
            <person name="Nordberg H.P."/>
            <person name="Cantor M.N."/>
            <person name="Hua S.X."/>
        </authorList>
    </citation>
    <scope>NUCLEOTIDE SEQUENCE [LARGE SCALE GENOMIC DNA]</scope>
    <source>
        <strain evidence="2 3">Foug A</strain>
    </source>
</reference>
<evidence type="ECO:0000313" key="2">
    <source>
        <dbReference type="EMBL" id="KIM69386.1"/>
    </source>
</evidence>
<feature type="transmembrane region" description="Helical" evidence="1">
    <location>
        <begin position="46"/>
        <end position="68"/>
    </location>
</feature>
<feature type="transmembrane region" description="Helical" evidence="1">
    <location>
        <begin position="165"/>
        <end position="185"/>
    </location>
</feature>
<keyword evidence="1" id="KW-1133">Transmembrane helix</keyword>
<accession>A0A0C3ENE3</accession>
<keyword evidence="3" id="KW-1185">Reference proteome</keyword>
<feature type="transmembrane region" description="Helical" evidence="1">
    <location>
        <begin position="128"/>
        <end position="145"/>
    </location>
</feature>
<dbReference type="InParanoid" id="A0A0C3ENE3"/>
<keyword evidence="1" id="KW-0812">Transmembrane</keyword>
<sequence>MTTAPPGFNYAKAYGIESVAGAVILAIVYVPLFALYIRQAILRPTYVFVVIALFCAVRIAAFVLRALLASVAEDGQNLNLFIAYEVLYNVGFFGLLYSAYTLVIDRGLISDAPLPNGPISRITRRRPIFRILLAAAVAVGITGVIESAVGTTQHTVDLGNTLRKVSLYMFLILCILVAFQTVILVRVTATHGTHKVSDGAFGARYGIYVLCLISLLLLTRQAFFVATANNAAKQNDENWWYPLAAVPELVSVVLFAVPGLVPSRAELPL</sequence>
<organism evidence="2 3">
    <name type="scientific">Scleroderma citrinum Foug A</name>
    <dbReference type="NCBI Taxonomy" id="1036808"/>
    <lineage>
        <taxon>Eukaryota</taxon>
        <taxon>Fungi</taxon>
        <taxon>Dikarya</taxon>
        <taxon>Basidiomycota</taxon>
        <taxon>Agaricomycotina</taxon>
        <taxon>Agaricomycetes</taxon>
        <taxon>Agaricomycetidae</taxon>
        <taxon>Boletales</taxon>
        <taxon>Sclerodermatineae</taxon>
        <taxon>Sclerodermataceae</taxon>
        <taxon>Scleroderma</taxon>
    </lineage>
</organism>
<evidence type="ECO:0000313" key="3">
    <source>
        <dbReference type="Proteomes" id="UP000053989"/>
    </source>
</evidence>
<evidence type="ECO:0008006" key="4">
    <source>
        <dbReference type="Google" id="ProtNLM"/>
    </source>
</evidence>